<dbReference type="SMART" id="SM00066">
    <property type="entry name" value="GAL4"/>
    <property type="match status" value="1"/>
</dbReference>
<evidence type="ECO:0000313" key="13">
    <source>
        <dbReference type="EMBL" id="SMN22570.1"/>
    </source>
</evidence>
<dbReference type="InterPro" id="IPR000014">
    <property type="entry name" value="PAS"/>
</dbReference>
<evidence type="ECO:0000256" key="6">
    <source>
        <dbReference type="ARBA" id="ARBA00023015"/>
    </source>
</evidence>
<dbReference type="InterPro" id="IPR056751">
    <property type="entry name" value="PAS_13"/>
</dbReference>
<evidence type="ECO:0000313" key="14">
    <source>
        <dbReference type="Proteomes" id="UP000196158"/>
    </source>
</evidence>
<keyword evidence="3" id="KW-0312">Gluconeogenesis</keyword>
<evidence type="ECO:0000259" key="12">
    <source>
        <dbReference type="PROSITE" id="PS50112"/>
    </source>
</evidence>
<evidence type="ECO:0000256" key="2">
    <source>
        <dbReference type="ARBA" id="ARBA00010855"/>
    </source>
</evidence>
<dbReference type="InterPro" id="IPR035965">
    <property type="entry name" value="PAS-like_dom_sf"/>
</dbReference>
<evidence type="ECO:0000256" key="4">
    <source>
        <dbReference type="ARBA" id="ARBA00022723"/>
    </source>
</evidence>
<feature type="domain" description="PAS" evidence="12">
    <location>
        <begin position="410"/>
        <end position="482"/>
    </location>
</feature>
<dbReference type="GO" id="GO:0000981">
    <property type="term" value="F:DNA-binding transcription factor activity, RNA polymerase II-specific"/>
    <property type="evidence" value="ECO:0007669"/>
    <property type="project" value="InterPro"/>
</dbReference>
<sequence>MSESIPNEKSTKGRRRRHTSIACVNCSKWHVSCDSSRPCKRCSQKGLMASCVDAPRKKSKYLIGIPNNALPELFRDDRTQSLNNISTSMSFLSDAANSEYSMLETITQPGIQSTRQPTLQSLLSDQQHDRVIHGNRPAMAMSMVMSQGSSSAPGSTTSLPLLSGGINNLHSIARPATSISETTLKSYESSGTTSPEHSVGVDRLVSSNSSSAVQITPSQGRNAYTMILGPKSQEIVSSQIDLMTNYFPLIPVKLSNDASSLNFKRLVPMDPAVKGTDMQRNVKINQYYLNNKTVTYPEVQRNCESVVNGRDISFALECVSPEVIQIFANPEWTHSLRYATPMEIYTQINMPFSHTSGFHHLLVYLKGRFNQDDVVEMCRSLAEFRPIFIACSVTLTEEDMIFMEQVYQRTLLEYAKFIELSGTPTCVWRRNGQISYVNEEFEILTGWKREELLNKLTFVVEILDDDSVRDYFKTFSSVAYKDFKGCEQMKICRILTPIEGQVIHCSCLWTLKRDISGLPLMILGNFMPILNE</sequence>
<keyword evidence="6" id="KW-0805">Transcription regulation</keyword>
<organism evidence="13 14">
    <name type="scientific">Maudiozyma saulgeensis</name>
    <dbReference type="NCBI Taxonomy" id="1789683"/>
    <lineage>
        <taxon>Eukaryota</taxon>
        <taxon>Fungi</taxon>
        <taxon>Dikarya</taxon>
        <taxon>Ascomycota</taxon>
        <taxon>Saccharomycotina</taxon>
        <taxon>Saccharomycetes</taxon>
        <taxon>Saccharomycetales</taxon>
        <taxon>Saccharomycetaceae</taxon>
        <taxon>Maudiozyma</taxon>
    </lineage>
</organism>
<dbReference type="SMART" id="SM00091">
    <property type="entry name" value="PAS"/>
    <property type="match status" value="1"/>
</dbReference>
<dbReference type="CDD" id="cd00130">
    <property type="entry name" value="PAS"/>
    <property type="match status" value="1"/>
</dbReference>
<dbReference type="Proteomes" id="UP000196158">
    <property type="component" value="Unassembled WGS sequence"/>
</dbReference>
<keyword evidence="10" id="KW-0539">Nucleus</keyword>
<keyword evidence="5" id="KW-0862">Zinc</keyword>
<dbReference type="PANTHER" id="PTHR47659:SF1">
    <property type="entry name" value="TRANSCRIPTION ACTIVATOR OF GLUCONEOGENESIS ERT1"/>
    <property type="match status" value="1"/>
</dbReference>
<dbReference type="OrthoDB" id="2538135at2759"/>
<keyword evidence="7" id="KW-0238">DNA-binding</keyword>
<dbReference type="STRING" id="1789683.A0A1X7RAS6"/>
<keyword evidence="14" id="KW-1185">Reference proteome</keyword>
<dbReference type="InterPro" id="IPR001138">
    <property type="entry name" value="Zn2Cys6_DnaBD"/>
</dbReference>
<dbReference type="PROSITE" id="PS50048">
    <property type="entry name" value="ZN2_CY6_FUNGAL_2"/>
    <property type="match status" value="1"/>
</dbReference>
<dbReference type="GO" id="GO:0009267">
    <property type="term" value="P:cellular response to starvation"/>
    <property type="evidence" value="ECO:0007669"/>
    <property type="project" value="TreeGrafter"/>
</dbReference>
<reference evidence="13 14" key="1">
    <citation type="submission" date="2017-04" db="EMBL/GenBank/DDBJ databases">
        <authorList>
            <person name="Afonso C.L."/>
            <person name="Miller P.J."/>
            <person name="Scott M.A."/>
            <person name="Spackman E."/>
            <person name="Goraichik I."/>
            <person name="Dimitrov K.M."/>
            <person name="Suarez D.L."/>
            <person name="Swayne D.E."/>
        </authorList>
    </citation>
    <scope>NUCLEOTIDE SEQUENCE [LARGE SCALE GENOMIC DNA]</scope>
</reference>
<keyword evidence="9" id="KW-0804">Transcription</keyword>
<gene>
    <name evidence="13" type="ORF">KASA_0G01815G</name>
</gene>
<dbReference type="InterPro" id="IPR050335">
    <property type="entry name" value="ERT1_acuK_gluconeogen_tf"/>
</dbReference>
<keyword evidence="4" id="KW-0479">Metal-binding</keyword>
<evidence type="ECO:0000256" key="3">
    <source>
        <dbReference type="ARBA" id="ARBA00022432"/>
    </source>
</evidence>
<protein>
    <submittedName>
        <fullName evidence="13">Similar to Saccharomyces cerevisiae YBR239C ERT1 Transcriptional regulator of nonfermentable carbon utilization</fullName>
    </submittedName>
</protein>
<dbReference type="PROSITE" id="PS00463">
    <property type="entry name" value="ZN2_CY6_FUNGAL_1"/>
    <property type="match status" value="1"/>
</dbReference>
<dbReference type="PANTHER" id="PTHR47659">
    <property type="entry name" value="ZN(II)2CYS6 TRANSCRIPTION FACTOR (EUROFUNG)-RELATED"/>
    <property type="match status" value="1"/>
</dbReference>
<comment type="similarity">
    <text evidence="2">Belongs to the ERT1/acuK family.</text>
</comment>
<dbReference type="Pfam" id="PF00172">
    <property type="entry name" value="Zn_clus"/>
    <property type="match status" value="1"/>
</dbReference>
<comment type="subcellular location">
    <subcellularLocation>
        <location evidence="1">Nucleus</location>
    </subcellularLocation>
</comment>
<evidence type="ECO:0000256" key="1">
    <source>
        <dbReference type="ARBA" id="ARBA00004123"/>
    </source>
</evidence>
<dbReference type="Pfam" id="PF24990">
    <property type="entry name" value="PAS_13"/>
    <property type="match status" value="1"/>
</dbReference>
<accession>A0A1X7RAS6</accession>
<dbReference type="PROSITE" id="PS50112">
    <property type="entry name" value="PAS"/>
    <property type="match status" value="1"/>
</dbReference>
<dbReference type="GO" id="GO:0008270">
    <property type="term" value="F:zinc ion binding"/>
    <property type="evidence" value="ECO:0007669"/>
    <property type="project" value="InterPro"/>
</dbReference>
<dbReference type="SUPFAM" id="SSF55785">
    <property type="entry name" value="PYP-like sensor domain (PAS domain)"/>
    <property type="match status" value="1"/>
</dbReference>
<evidence type="ECO:0000256" key="7">
    <source>
        <dbReference type="ARBA" id="ARBA00023125"/>
    </source>
</evidence>
<dbReference type="NCBIfam" id="TIGR00229">
    <property type="entry name" value="sensory_box"/>
    <property type="match status" value="1"/>
</dbReference>
<dbReference type="SUPFAM" id="SSF57701">
    <property type="entry name" value="Zn2/Cys6 DNA-binding domain"/>
    <property type="match status" value="1"/>
</dbReference>
<proteinExistence type="inferred from homology"/>
<evidence type="ECO:0000256" key="8">
    <source>
        <dbReference type="ARBA" id="ARBA00023159"/>
    </source>
</evidence>
<dbReference type="GO" id="GO:0005634">
    <property type="term" value="C:nucleus"/>
    <property type="evidence" value="ECO:0007669"/>
    <property type="project" value="UniProtKB-SubCell"/>
</dbReference>
<dbReference type="Gene3D" id="3.30.450.20">
    <property type="entry name" value="PAS domain"/>
    <property type="match status" value="1"/>
</dbReference>
<keyword evidence="8" id="KW-0010">Activator</keyword>
<name>A0A1X7RAS6_9SACH</name>
<dbReference type="EMBL" id="FXLY01000012">
    <property type="protein sequence ID" value="SMN22570.1"/>
    <property type="molecule type" value="Genomic_DNA"/>
</dbReference>
<dbReference type="AlphaFoldDB" id="A0A1X7RAS6"/>
<dbReference type="InterPro" id="IPR036864">
    <property type="entry name" value="Zn2-C6_fun-type_DNA-bd_sf"/>
</dbReference>
<evidence type="ECO:0000256" key="9">
    <source>
        <dbReference type="ARBA" id="ARBA00023163"/>
    </source>
</evidence>
<evidence type="ECO:0000256" key="5">
    <source>
        <dbReference type="ARBA" id="ARBA00022833"/>
    </source>
</evidence>
<feature type="domain" description="Zn(2)-C6 fungal-type" evidence="11">
    <location>
        <begin position="22"/>
        <end position="53"/>
    </location>
</feature>
<dbReference type="GO" id="GO:0006094">
    <property type="term" value="P:gluconeogenesis"/>
    <property type="evidence" value="ECO:0007669"/>
    <property type="project" value="UniProtKB-KW"/>
</dbReference>
<evidence type="ECO:0000256" key="10">
    <source>
        <dbReference type="ARBA" id="ARBA00023242"/>
    </source>
</evidence>
<evidence type="ECO:0000259" key="11">
    <source>
        <dbReference type="PROSITE" id="PS50048"/>
    </source>
</evidence>
<dbReference type="GO" id="GO:0000977">
    <property type="term" value="F:RNA polymerase II transcription regulatory region sequence-specific DNA binding"/>
    <property type="evidence" value="ECO:0007669"/>
    <property type="project" value="TreeGrafter"/>
</dbReference>